<accession>A0ABP7AHM8</accession>
<dbReference type="Proteomes" id="UP001501490">
    <property type="component" value="Unassembled WGS sequence"/>
</dbReference>
<evidence type="ECO:0000313" key="2">
    <source>
        <dbReference type="Proteomes" id="UP001501490"/>
    </source>
</evidence>
<sequence>MYFVAAVERELNGHSIYQRTASSSTTLYGRGVRSGYEISVPSTGGQWQGSFNQPRLSVQVVDVSQERAEARLEQIVALIATTAQKRQDESGVSAVNRIVTVTAPEKPGFAYITGSHRREQAALLLLGSIVSAAAASWSATSCERRRRVRGEPVIA</sequence>
<evidence type="ECO:0000313" key="1">
    <source>
        <dbReference type="EMBL" id="GAA3632511.1"/>
    </source>
</evidence>
<evidence type="ECO:0008006" key="3">
    <source>
        <dbReference type="Google" id="ProtNLM"/>
    </source>
</evidence>
<name>A0ABP7AHM8_9ACTN</name>
<proteinExistence type="predicted"/>
<organism evidence="1 2">
    <name type="scientific">Microlunatus ginsengisoli</name>
    <dbReference type="NCBI Taxonomy" id="363863"/>
    <lineage>
        <taxon>Bacteria</taxon>
        <taxon>Bacillati</taxon>
        <taxon>Actinomycetota</taxon>
        <taxon>Actinomycetes</taxon>
        <taxon>Propionibacteriales</taxon>
        <taxon>Propionibacteriaceae</taxon>
        <taxon>Microlunatus</taxon>
    </lineage>
</organism>
<comment type="caution">
    <text evidence="1">The sequence shown here is derived from an EMBL/GenBank/DDBJ whole genome shotgun (WGS) entry which is preliminary data.</text>
</comment>
<reference evidence="2" key="1">
    <citation type="journal article" date="2019" name="Int. J. Syst. Evol. Microbiol.">
        <title>The Global Catalogue of Microorganisms (GCM) 10K type strain sequencing project: providing services to taxonomists for standard genome sequencing and annotation.</title>
        <authorList>
            <consortium name="The Broad Institute Genomics Platform"/>
            <consortium name="The Broad Institute Genome Sequencing Center for Infectious Disease"/>
            <person name="Wu L."/>
            <person name="Ma J."/>
        </authorList>
    </citation>
    <scope>NUCLEOTIDE SEQUENCE [LARGE SCALE GENOMIC DNA]</scope>
    <source>
        <strain evidence="2">JCM 16929</strain>
    </source>
</reference>
<keyword evidence="2" id="KW-1185">Reference proteome</keyword>
<gene>
    <name evidence="1" type="ORF">GCM10022236_38840</name>
</gene>
<protein>
    <recommendedName>
        <fullName evidence="3">AcrB/AcrD/AcrF family protein</fullName>
    </recommendedName>
</protein>
<dbReference type="EMBL" id="BAABAB010000029">
    <property type="protein sequence ID" value="GAA3632511.1"/>
    <property type="molecule type" value="Genomic_DNA"/>
</dbReference>